<gene>
    <name evidence="1" type="ORF">QFC20_004874</name>
</gene>
<comment type="caution">
    <text evidence="1">The sequence shown here is derived from an EMBL/GenBank/DDBJ whole genome shotgun (WGS) entry which is preliminary data.</text>
</comment>
<dbReference type="Proteomes" id="UP001230649">
    <property type="component" value="Unassembled WGS sequence"/>
</dbReference>
<accession>A0ACC2VU30</accession>
<organism evidence="1 2">
    <name type="scientific">Naganishia adeliensis</name>
    <dbReference type="NCBI Taxonomy" id="92952"/>
    <lineage>
        <taxon>Eukaryota</taxon>
        <taxon>Fungi</taxon>
        <taxon>Dikarya</taxon>
        <taxon>Basidiomycota</taxon>
        <taxon>Agaricomycotina</taxon>
        <taxon>Tremellomycetes</taxon>
        <taxon>Filobasidiales</taxon>
        <taxon>Filobasidiaceae</taxon>
        <taxon>Naganishia</taxon>
    </lineage>
</organism>
<sequence length="142" mass="16046">MADELRNNARPPSVHWALPFQRNLSARMAPFNQEHPSGPSDILHEFTESKRHAAALSRSKSASHFQSLSFAPITLRNSSRLDLATPFDSEMQRVRNAFDLESSLAINRNRPMLMRAMGAIKSFGELEVLTEELRIIAYDLPV</sequence>
<proteinExistence type="predicted"/>
<name>A0ACC2VU30_9TREE</name>
<reference evidence="1" key="1">
    <citation type="submission" date="2023-04" db="EMBL/GenBank/DDBJ databases">
        <title>Draft Genome sequencing of Naganishia species isolated from polar environments using Oxford Nanopore Technology.</title>
        <authorList>
            <person name="Leo P."/>
            <person name="Venkateswaran K."/>
        </authorList>
    </citation>
    <scope>NUCLEOTIDE SEQUENCE</scope>
    <source>
        <strain evidence="1">MNA-CCFEE 5262</strain>
    </source>
</reference>
<protein>
    <submittedName>
        <fullName evidence="1">Uncharacterized protein</fullName>
    </submittedName>
</protein>
<keyword evidence="2" id="KW-1185">Reference proteome</keyword>
<evidence type="ECO:0000313" key="2">
    <source>
        <dbReference type="Proteomes" id="UP001230649"/>
    </source>
</evidence>
<evidence type="ECO:0000313" key="1">
    <source>
        <dbReference type="EMBL" id="KAJ9102908.1"/>
    </source>
</evidence>
<dbReference type="EMBL" id="JASBWS010000061">
    <property type="protein sequence ID" value="KAJ9102908.1"/>
    <property type="molecule type" value="Genomic_DNA"/>
</dbReference>